<keyword evidence="3" id="KW-1185">Reference proteome</keyword>
<dbReference type="InterPro" id="IPR012337">
    <property type="entry name" value="RNaseH-like_sf"/>
</dbReference>
<reference evidence="2 3" key="1">
    <citation type="submission" date="2017-05" db="EMBL/GenBank/DDBJ databases">
        <authorList>
            <person name="Song R."/>
            <person name="Chenine A.L."/>
            <person name="Ruprecht R.M."/>
        </authorList>
    </citation>
    <scope>NUCLEOTIDE SEQUENCE [LARGE SCALE GENOMIC DNA]</scope>
    <source>
        <strain evidence="2 3">CECT 8898</strain>
    </source>
</reference>
<dbReference type="AlphaFoldDB" id="A0A238KCI5"/>
<protein>
    <recommendedName>
        <fullName evidence="1">Exonuclease domain-containing protein</fullName>
    </recommendedName>
</protein>
<organism evidence="2 3">
    <name type="scientific">Maliponia aquimaris</name>
    <dbReference type="NCBI Taxonomy" id="1673631"/>
    <lineage>
        <taxon>Bacteria</taxon>
        <taxon>Pseudomonadati</taxon>
        <taxon>Pseudomonadota</taxon>
        <taxon>Alphaproteobacteria</taxon>
        <taxon>Rhodobacterales</taxon>
        <taxon>Paracoccaceae</taxon>
        <taxon>Maliponia</taxon>
    </lineage>
</organism>
<dbReference type="Proteomes" id="UP000207598">
    <property type="component" value="Unassembled WGS sequence"/>
</dbReference>
<evidence type="ECO:0000313" key="2">
    <source>
        <dbReference type="EMBL" id="SMX40237.1"/>
    </source>
</evidence>
<dbReference type="SUPFAM" id="SSF53098">
    <property type="entry name" value="Ribonuclease H-like"/>
    <property type="match status" value="1"/>
</dbReference>
<proteinExistence type="predicted"/>
<dbReference type="GO" id="GO:0003676">
    <property type="term" value="F:nucleic acid binding"/>
    <property type="evidence" value="ECO:0007669"/>
    <property type="project" value="InterPro"/>
</dbReference>
<dbReference type="SMART" id="SM00479">
    <property type="entry name" value="EXOIII"/>
    <property type="match status" value="1"/>
</dbReference>
<dbReference type="GO" id="GO:0004527">
    <property type="term" value="F:exonuclease activity"/>
    <property type="evidence" value="ECO:0007669"/>
    <property type="project" value="UniProtKB-ARBA"/>
</dbReference>
<feature type="domain" description="Exonuclease" evidence="1">
    <location>
        <begin position="4"/>
        <end position="197"/>
    </location>
</feature>
<name>A0A238KCI5_9RHOB</name>
<dbReference type="Gene3D" id="3.30.420.10">
    <property type="entry name" value="Ribonuclease H-like superfamily/Ribonuclease H"/>
    <property type="match status" value="1"/>
</dbReference>
<evidence type="ECO:0000259" key="1">
    <source>
        <dbReference type="SMART" id="SM00479"/>
    </source>
</evidence>
<sequence length="211" mass="22776">MTRTAILFDCEFLTAPGAPQRFWCGPDDPDPIVAQIGAVRLALDANAEILDSLEILVKPFGRDGRPVTLHPLFSRLTGVTQQRLDEGAVDLAEALARFDRFSQGAPLWSWGKDEFNLLAISCYVAGIAPPIPVTRFGNAVHLLVQAGVPSEVVVTLRSNTLTRHFGLMAPDRPGHDALGDAQSVAIVLQHLIRGGKLAPEALSDPLHRGHI</sequence>
<dbReference type="EMBL" id="FXYF01000005">
    <property type="protein sequence ID" value="SMX40237.1"/>
    <property type="molecule type" value="Genomic_DNA"/>
</dbReference>
<dbReference type="OrthoDB" id="7362525at2"/>
<evidence type="ECO:0000313" key="3">
    <source>
        <dbReference type="Proteomes" id="UP000207598"/>
    </source>
</evidence>
<accession>A0A238KCI5</accession>
<dbReference type="RefSeq" id="WP_094020921.1">
    <property type="nucleotide sequence ID" value="NZ_FXYF01000005.1"/>
</dbReference>
<dbReference type="InterPro" id="IPR036397">
    <property type="entry name" value="RNaseH_sf"/>
</dbReference>
<gene>
    <name evidence="2" type="ORF">MAA8898_02083</name>
</gene>
<dbReference type="InterPro" id="IPR013520">
    <property type="entry name" value="Ribonucl_H"/>
</dbReference>
<dbReference type="GO" id="GO:0006259">
    <property type="term" value="P:DNA metabolic process"/>
    <property type="evidence" value="ECO:0007669"/>
    <property type="project" value="UniProtKB-ARBA"/>
</dbReference>